<dbReference type="PANTHER" id="PTHR46018">
    <property type="entry name" value="ZINC PHOSPHODIESTERASE ELAC PROTEIN 1"/>
    <property type="match status" value="1"/>
</dbReference>
<dbReference type="GeneID" id="95989050"/>
<dbReference type="RefSeq" id="XP_069206255.1">
    <property type="nucleotide sequence ID" value="XM_069356414.1"/>
</dbReference>
<dbReference type="SUPFAM" id="SSF56281">
    <property type="entry name" value="Metallo-hydrolase/oxidoreductase"/>
    <property type="match status" value="1"/>
</dbReference>
<sequence>MSNGKAKNHKAPPPVAVHFLGTCSGGGPIISRQCSATAVDLGNNIWLFDAADGTNNRLHQSSLRMVNISRIFITHMHADHILGIVAILGVIMSGVGQSPAGLERLRQQGTLKKAEINIYGPCGLRKLVRTMLECTAITLTGAYAVHELIPEGAAPSASCRAEDLHVNEAQGIDFHPNDQDVWESIVDDRPSRGTKGWLPSIGYVLTEPEPRHPLDTGTLIPLLQRNAEALAELDPPIRHPLSLLSKMSSLPPPKPFKLPSGDFIYPPEPTGESGRKIVIFGDCSGGTPNKAFQEMCRDASLLVHECTNAAIPESVGKGEKGRLVRAAGLEQSLEKKRDHEFEISARDRGVVREPWVFHGKRGDAEKRVAAEDEFAAKKATVRAKAQSRGHSAPEDVGEFAAAIRARRVAVNHFSAMFPSPRYVSNDPFPSLLGPTSPFPYPTADITAHAANLPPMPLTANELHLRLIMQSIANQINADWNGPHCVLHNVDEPEPHLVKMAVCSRDFMVLPVPSHELTESEIQTMANAHAEANTVLQSWANSGGTWVVDQGKRKRVRATARTMLLAALLLAPLAQATFLRCTIAEALNPVLQNGWFTSYSVSLTTVGACDAFCAADSKKPPFAYFDSSSFVCVCATAGPERTAGQVYYPASDASGTCASITISAITTRYGAATCLARYTTGAAVDLSASATDPAGCMYACLATAPGYTQTVYAPGVCLCARDVDPVPDDTCGAGALLLPRLSDVQPSLGLQYRRRARGQANAHCPGALEACVVPGTSGYECLDTQAELEACGGCLYGSLGNGTATGVE</sequence>
<evidence type="ECO:0000313" key="1">
    <source>
        <dbReference type="EMBL" id="KAL1406311.1"/>
    </source>
</evidence>
<name>A0ABR3PV31_9TREE</name>
<dbReference type="EMBL" id="JBBXJM010000006">
    <property type="protein sequence ID" value="KAL1406311.1"/>
    <property type="molecule type" value="Genomic_DNA"/>
</dbReference>
<evidence type="ECO:0008006" key="3">
    <source>
        <dbReference type="Google" id="ProtNLM"/>
    </source>
</evidence>
<gene>
    <name evidence="1" type="ORF">Q8F55_008007</name>
</gene>
<organism evidence="1 2">
    <name type="scientific">Vanrija albida</name>
    <dbReference type="NCBI Taxonomy" id="181172"/>
    <lineage>
        <taxon>Eukaryota</taxon>
        <taxon>Fungi</taxon>
        <taxon>Dikarya</taxon>
        <taxon>Basidiomycota</taxon>
        <taxon>Agaricomycotina</taxon>
        <taxon>Tremellomycetes</taxon>
        <taxon>Trichosporonales</taxon>
        <taxon>Trichosporonaceae</taxon>
        <taxon>Vanrija</taxon>
    </lineage>
</organism>
<accession>A0ABR3PV31</accession>
<dbReference type="InterPro" id="IPR036866">
    <property type="entry name" value="RibonucZ/Hydroxyglut_hydro"/>
</dbReference>
<protein>
    <recommendedName>
        <fullName evidence="3">Metallo-beta-lactamase domain-containing protein</fullName>
    </recommendedName>
</protein>
<proteinExistence type="predicted"/>
<keyword evidence="2" id="KW-1185">Reference proteome</keyword>
<dbReference type="Proteomes" id="UP001565368">
    <property type="component" value="Unassembled WGS sequence"/>
</dbReference>
<reference evidence="1 2" key="1">
    <citation type="submission" date="2023-08" db="EMBL/GenBank/DDBJ databases">
        <title>Annotated Genome Sequence of Vanrija albida AlHP1.</title>
        <authorList>
            <person name="Herzog R."/>
        </authorList>
    </citation>
    <scope>NUCLEOTIDE SEQUENCE [LARGE SCALE GENOMIC DNA]</scope>
    <source>
        <strain evidence="1 2">AlHP1</strain>
    </source>
</reference>
<evidence type="ECO:0000313" key="2">
    <source>
        <dbReference type="Proteomes" id="UP001565368"/>
    </source>
</evidence>
<dbReference type="PANTHER" id="PTHR46018:SF2">
    <property type="entry name" value="ZINC PHOSPHODIESTERASE ELAC PROTEIN 1"/>
    <property type="match status" value="1"/>
</dbReference>
<dbReference type="Gene3D" id="3.60.15.10">
    <property type="entry name" value="Ribonuclease Z/Hydroxyacylglutathione hydrolase-like"/>
    <property type="match status" value="1"/>
</dbReference>
<comment type="caution">
    <text evidence="1">The sequence shown here is derived from an EMBL/GenBank/DDBJ whole genome shotgun (WGS) entry which is preliminary data.</text>
</comment>